<protein>
    <recommendedName>
        <fullName evidence="4">DUF3558 domain-containing protein</fullName>
    </recommendedName>
</protein>
<evidence type="ECO:0000313" key="3">
    <source>
        <dbReference type="Proteomes" id="UP000237340"/>
    </source>
</evidence>
<accession>A0A2S3ZMF2</accession>
<evidence type="ECO:0000256" key="1">
    <source>
        <dbReference type="SAM" id="Phobius"/>
    </source>
</evidence>
<keyword evidence="3" id="KW-1185">Reference proteome</keyword>
<feature type="transmembrane region" description="Helical" evidence="1">
    <location>
        <begin position="12"/>
        <end position="37"/>
    </location>
</feature>
<dbReference type="EMBL" id="PPXD01000001">
    <property type="protein sequence ID" value="POH70095.1"/>
    <property type="molecule type" value="Genomic_DNA"/>
</dbReference>
<sequence length="226" mass="23511">MPVHGTPTITAGAQWVLLILGGIVTVFVVLAAVWVVFSPRPVPTPAADPDARPVPAAPAAAAAVSAPTAVLEPGTPKPAACEQIYSPTMVGAFGDLVLNPAWTTQPGADVRDGADDPELRAIINGSEHLSCRWVSPAGASDSGVSTSVVWVTAEQTAGVEGRLRALGMECYEELDGLRCITETTTDVGRYGQSHFLRGGIWLATLWVNAGPDGYTHDMVNTIWAGA</sequence>
<reference evidence="2 3" key="1">
    <citation type="submission" date="2018-01" db="EMBL/GenBank/DDBJ databases">
        <title>Cryobacterium sp. nov., from glaciers in China.</title>
        <authorList>
            <person name="Liu Q."/>
            <person name="Xin Y.-H."/>
        </authorList>
    </citation>
    <scope>NUCLEOTIDE SEQUENCE [LARGE SCALE GENOMIC DNA]</scope>
    <source>
        <strain evidence="2 3">TMN-42</strain>
    </source>
</reference>
<evidence type="ECO:0000313" key="2">
    <source>
        <dbReference type="EMBL" id="POH70095.1"/>
    </source>
</evidence>
<comment type="caution">
    <text evidence="2">The sequence shown here is derived from an EMBL/GenBank/DDBJ whole genome shotgun (WGS) entry which is preliminary data.</text>
</comment>
<proteinExistence type="predicted"/>
<keyword evidence="1" id="KW-1133">Transmembrane helix</keyword>
<organism evidence="2 3">
    <name type="scientific">Cryobacterium zongtaii</name>
    <dbReference type="NCBI Taxonomy" id="1259217"/>
    <lineage>
        <taxon>Bacteria</taxon>
        <taxon>Bacillati</taxon>
        <taxon>Actinomycetota</taxon>
        <taxon>Actinomycetes</taxon>
        <taxon>Micrococcales</taxon>
        <taxon>Microbacteriaceae</taxon>
        <taxon>Cryobacterium</taxon>
    </lineage>
</organism>
<evidence type="ECO:0008006" key="4">
    <source>
        <dbReference type="Google" id="ProtNLM"/>
    </source>
</evidence>
<dbReference type="RefSeq" id="WP_103459139.1">
    <property type="nucleotide sequence ID" value="NZ_PPXD01000001.1"/>
</dbReference>
<name>A0A2S3ZMF2_9MICO</name>
<keyword evidence="1" id="KW-0812">Transmembrane</keyword>
<gene>
    <name evidence="2" type="ORF">C3B61_00275</name>
</gene>
<dbReference type="AlphaFoldDB" id="A0A2S3ZMF2"/>
<keyword evidence="1" id="KW-0472">Membrane</keyword>
<dbReference type="Proteomes" id="UP000237340">
    <property type="component" value="Unassembled WGS sequence"/>
</dbReference>